<protein>
    <submittedName>
        <fullName evidence="1">Uncharacterized protein</fullName>
    </submittedName>
</protein>
<proteinExistence type="predicted"/>
<dbReference type="InterPro" id="IPR016031">
    <property type="entry name" value="Trp_RNA-bd_attenuator-like_dom"/>
</dbReference>
<evidence type="ECO:0000313" key="2">
    <source>
        <dbReference type="Proteomes" id="UP001501005"/>
    </source>
</evidence>
<evidence type="ECO:0000313" key="1">
    <source>
        <dbReference type="EMBL" id="GAA0918927.1"/>
    </source>
</evidence>
<comment type="caution">
    <text evidence="1">The sequence shown here is derived from an EMBL/GenBank/DDBJ whole genome shotgun (WGS) entry which is preliminary data.</text>
</comment>
<reference evidence="2" key="1">
    <citation type="journal article" date="2019" name="Int. J. Syst. Evol. Microbiol.">
        <title>The Global Catalogue of Microorganisms (GCM) 10K type strain sequencing project: providing services to taxonomists for standard genome sequencing and annotation.</title>
        <authorList>
            <consortium name="The Broad Institute Genomics Platform"/>
            <consortium name="The Broad Institute Genome Sequencing Center for Infectious Disease"/>
            <person name="Wu L."/>
            <person name="Ma J."/>
        </authorList>
    </citation>
    <scope>NUCLEOTIDE SEQUENCE [LARGE SCALE GENOMIC DNA]</scope>
    <source>
        <strain evidence="2">JCM 10673</strain>
    </source>
</reference>
<sequence>MIPVQAAPSGQDARMKGDLFSGEHMVRSSTAPGMPVENATCLKYTVDGEMSARQGSTAAFRGDLRFERKGQDVGGMLKRALTGEGLSPMAVRGRGEGCVVIRPSEAKTHNPQQN</sequence>
<name>A0ABP3ZBA4_9ACTN</name>
<keyword evidence="2" id="KW-1185">Reference proteome</keyword>
<dbReference type="Proteomes" id="UP001501005">
    <property type="component" value="Unassembled WGS sequence"/>
</dbReference>
<organism evidence="1 2">
    <name type="scientific">Streptomyces thermoalcalitolerans</name>
    <dbReference type="NCBI Taxonomy" id="65605"/>
    <lineage>
        <taxon>Bacteria</taxon>
        <taxon>Bacillati</taxon>
        <taxon>Actinomycetota</taxon>
        <taxon>Actinomycetes</taxon>
        <taxon>Kitasatosporales</taxon>
        <taxon>Streptomycetaceae</taxon>
        <taxon>Streptomyces</taxon>
    </lineage>
</organism>
<gene>
    <name evidence="1" type="ORF">GCM10009549_36810</name>
</gene>
<dbReference type="EMBL" id="BAAAHG010000031">
    <property type="protein sequence ID" value="GAA0918927.1"/>
    <property type="molecule type" value="Genomic_DNA"/>
</dbReference>
<accession>A0ABP3ZBA4</accession>
<dbReference type="SUPFAM" id="SSF51219">
    <property type="entry name" value="TRAP-like"/>
    <property type="match status" value="1"/>
</dbReference>